<protein>
    <submittedName>
        <fullName evidence="3">Uncharacterized protein</fullName>
    </submittedName>
</protein>
<dbReference type="PATRIC" id="fig|1297742.4.peg.1105"/>
<dbReference type="RefSeq" id="WP_002638857.1">
    <property type="nucleotide sequence ID" value="NZ_CP012109.1"/>
</dbReference>
<accession>A0A0H4X8K1</accession>
<sequence length="485" mass="51048">MLDFLKGAANLLAGPMAGVVDFAGNALGLPPLITNSIKVAAGAATGNVMLAASGAMGAAQELSKNPPAKTEYRASSSSHAKTDNGYAPSSSASSSPILGPGSSPLDPKMLDYADALRVLEANFQQLDLVDGKQSGVLSKKDLKRIAADASLSPQLRDAAGFMVENTAFFERLDRQGPLARIGIFSPLYNLDTFTVKDLRRELTVVESEFAKYGRPTRPGGGGSPSVPGPGGGRPTPPPPTTGGTPGGGSTPGVDRVPPSTPSAVDPDLREYHDVLRILDANWDTFDTAAGVKDNRFTRDSLDAILASPAASSTLKRAAQFLKDHPAYFDRLEMAAGVGTRDGIVGRPDVTAALRQVDAERGGTNGSGGVRGTGGTSSNVRSIVDNPNMSIEDKIQAILMSISSDTDEEILDVMEQMANVRDQRATLGTGESDRKAGAKLESSMQELELRLQRLVEKRKAMFDLMSNMSSKFHEMAKTAISNLRSA</sequence>
<dbReference type="KEGG" id="mym:A176_001089"/>
<evidence type="ECO:0000313" key="4">
    <source>
        <dbReference type="Proteomes" id="UP000009026"/>
    </source>
</evidence>
<keyword evidence="1" id="KW-0175">Coiled coil</keyword>
<feature type="region of interest" description="Disordered" evidence="2">
    <location>
        <begin position="212"/>
        <end position="267"/>
    </location>
</feature>
<feature type="coiled-coil region" evidence="1">
    <location>
        <begin position="436"/>
        <end position="463"/>
    </location>
</feature>
<dbReference type="OrthoDB" id="5497736at2"/>
<reference evidence="3 4" key="1">
    <citation type="journal article" date="2016" name="PLoS ONE">
        <title>Complete Genome Sequence and Comparative Genomics of a Novel Myxobacterium Myxococcus hansupus.</title>
        <authorList>
            <person name="Sharma G."/>
            <person name="Narwani T."/>
            <person name="Subramanian S."/>
        </authorList>
    </citation>
    <scope>NUCLEOTIDE SEQUENCE [LARGE SCALE GENOMIC DNA]</scope>
    <source>
        <strain evidence="4">mixupus</strain>
    </source>
</reference>
<evidence type="ECO:0000256" key="2">
    <source>
        <dbReference type="SAM" id="MobiDB-lite"/>
    </source>
</evidence>
<organism evidence="3 4">
    <name type="scientific">Pseudomyxococcus hansupus</name>
    <dbReference type="NCBI Taxonomy" id="1297742"/>
    <lineage>
        <taxon>Bacteria</taxon>
        <taxon>Pseudomonadati</taxon>
        <taxon>Myxococcota</taxon>
        <taxon>Myxococcia</taxon>
        <taxon>Myxococcales</taxon>
        <taxon>Cystobacterineae</taxon>
        <taxon>Myxococcaceae</taxon>
        <taxon>Pseudomyxococcus</taxon>
    </lineage>
</organism>
<evidence type="ECO:0000313" key="3">
    <source>
        <dbReference type="EMBL" id="AKQ64177.1"/>
    </source>
</evidence>
<feature type="compositionally biased region" description="Gly residues" evidence="2">
    <location>
        <begin position="218"/>
        <end position="233"/>
    </location>
</feature>
<keyword evidence="4" id="KW-1185">Reference proteome</keyword>
<feature type="compositionally biased region" description="Gly residues" evidence="2">
    <location>
        <begin position="362"/>
        <end position="374"/>
    </location>
</feature>
<dbReference type="EMBL" id="CP012109">
    <property type="protein sequence ID" value="AKQ64177.1"/>
    <property type="molecule type" value="Genomic_DNA"/>
</dbReference>
<gene>
    <name evidence="3" type="ORF">A176_001089</name>
</gene>
<dbReference type="Proteomes" id="UP000009026">
    <property type="component" value="Chromosome"/>
</dbReference>
<evidence type="ECO:0000256" key="1">
    <source>
        <dbReference type="SAM" id="Coils"/>
    </source>
</evidence>
<feature type="region of interest" description="Disordered" evidence="2">
    <location>
        <begin position="358"/>
        <end position="383"/>
    </location>
</feature>
<dbReference type="STRING" id="1297742.A176_001089"/>
<feature type="region of interest" description="Disordered" evidence="2">
    <location>
        <begin position="61"/>
        <end position="100"/>
    </location>
</feature>
<name>A0A0H4X8K1_9BACT</name>
<proteinExistence type="predicted"/>
<dbReference type="AlphaFoldDB" id="A0A0H4X8K1"/>
<feature type="compositionally biased region" description="Low complexity" evidence="2">
    <location>
        <begin position="87"/>
        <end position="100"/>
    </location>
</feature>